<feature type="domain" description="F-box associated beta-propeller type 1" evidence="1">
    <location>
        <begin position="1"/>
        <end position="101"/>
    </location>
</feature>
<dbReference type="Pfam" id="PF07734">
    <property type="entry name" value="FBA_1"/>
    <property type="match status" value="1"/>
</dbReference>
<comment type="caution">
    <text evidence="2">The sequence shown here is derived from an EMBL/GenBank/DDBJ whole genome shotgun (WGS) entry which is preliminary data.</text>
</comment>
<sequence>MEIWVTNKIDPSAVSWSKFLNVNITTLVGFPVDFKAGSFFIDEEEKVVVVFSRWYKKASNYQTAHVIGEVGYIKSVTLEDVPGLLKCHPQFSSYVPSLVQLQINQPGNDYDVSAVAVVN</sequence>
<protein>
    <submittedName>
        <fullName evidence="2">F-box associated domain type 1</fullName>
    </submittedName>
</protein>
<proteinExistence type="predicted"/>
<dbReference type="AlphaFoldDB" id="A0A8T2B488"/>
<gene>
    <name evidence="2" type="ORF">ISN44_As08g014480</name>
</gene>
<keyword evidence="3" id="KW-1185">Reference proteome</keyword>
<accession>A0A8T2B488</accession>
<organism evidence="2 3">
    <name type="scientific">Arabidopsis suecica</name>
    <name type="common">Swedish thale-cress</name>
    <name type="synonym">Cardaminopsis suecica</name>
    <dbReference type="NCBI Taxonomy" id="45249"/>
    <lineage>
        <taxon>Eukaryota</taxon>
        <taxon>Viridiplantae</taxon>
        <taxon>Streptophyta</taxon>
        <taxon>Embryophyta</taxon>
        <taxon>Tracheophyta</taxon>
        <taxon>Spermatophyta</taxon>
        <taxon>Magnoliopsida</taxon>
        <taxon>eudicotyledons</taxon>
        <taxon>Gunneridae</taxon>
        <taxon>Pentapetalae</taxon>
        <taxon>rosids</taxon>
        <taxon>malvids</taxon>
        <taxon>Brassicales</taxon>
        <taxon>Brassicaceae</taxon>
        <taxon>Camelineae</taxon>
        <taxon>Arabidopsis</taxon>
    </lineage>
</organism>
<dbReference type="Proteomes" id="UP000694251">
    <property type="component" value="Chromosome 8"/>
</dbReference>
<dbReference type="OrthoDB" id="1101101at2759"/>
<name>A0A8T2B488_ARASU</name>
<reference evidence="2 3" key="1">
    <citation type="submission" date="2020-12" db="EMBL/GenBank/DDBJ databases">
        <title>Concerted genomic and epigenomic changes stabilize Arabidopsis allopolyploids.</title>
        <authorList>
            <person name="Chen Z."/>
        </authorList>
    </citation>
    <scope>NUCLEOTIDE SEQUENCE [LARGE SCALE GENOMIC DNA]</scope>
    <source>
        <strain evidence="2">As9502</strain>
        <tissue evidence="2">Leaf</tissue>
    </source>
</reference>
<evidence type="ECO:0000259" key="1">
    <source>
        <dbReference type="Pfam" id="PF07734"/>
    </source>
</evidence>
<dbReference type="InterPro" id="IPR006527">
    <property type="entry name" value="F-box-assoc_dom_typ1"/>
</dbReference>
<evidence type="ECO:0000313" key="2">
    <source>
        <dbReference type="EMBL" id="KAG7581808.1"/>
    </source>
</evidence>
<dbReference type="EMBL" id="JAEFBJ010000008">
    <property type="protein sequence ID" value="KAG7581808.1"/>
    <property type="molecule type" value="Genomic_DNA"/>
</dbReference>
<evidence type="ECO:0000313" key="3">
    <source>
        <dbReference type="Proteomes" id="UP000694251"/>
    </source>
</evidence>